<comment type="subcellular location">
    <subcellularLocation>
        <location evidence="7">Endomembrane system</location>
        <topology evidence="7">Single-pass type IV membrane protein</topology>
    </subcellularLocation>
</comment>
<evidence type="ECO:0000256" key="10">
    <source>
        <dbReference type="SAM" id="Phobius"/>
    </source>
</evidence>
<feature type="domain" description="V-SNARE coiled-coil homology" evidence="11">
    <location>
        <begin position="31"/>
        <end position="91"/>
    </location>
</feature>
<dbReference type="SUPFAM" id="SSF58038">
    <property type="entry name" value="SNARE fusion complex"/>
    <property type="match status" value="1"/>
</dbReference>
<dbReference type="GO" id="GO:0015031">
    <property type="term" value="P:protein transport"/>
    <property type="evidence" value="ECO:0007669"/>
    <property type="project" value="UniProtKB-KW"/>
</dbReference>
<keyword evidence="13" id="KW-1185">Reference proteome</keyword>
<dbReference type="FunFam" id="1.20.5.110:FF:000004">
    <property type="entry name" value="Vesicle-associated membrane protein 7"/>
    <property type="match status" value="1"/>
</dbReference>
<feature type="region of interest" description="Disordered" evidence="9">
    <location>
        <begin position="1"/>
        <end position="29"/>
    </location>
</feature>
<proteinExistence type="inferred from homology"/>
<dbReference type="Proteomes" id="UP000578531">
    <property type="component" value="Unassembled WGS sequence"/>
</dbReference>
<dbReference type="Pfam" id="PF00957">
    <property type="entry name" value="Synaptobrevin"/>
    <property type="match status" value="1"/>
</dbReference>
<organism evidence="12 13">
    <name type="scientific">Letharia columbiana</name>
    <dbReference type="NCBI Taxonomy" id="112416"/>
    <lineage>
        <taxon>Eukaryota</taxon>
        <taxon>Fungi</taxon>
        <taxon>Dikarya</taxon>
        <taxon>Ascomycota</taxon>
        <taxon>Pezizomycotina</taxon>
        <taxon>Lecanoromycetes</taxon>
        <taxon>OSLEUM clade</taxon>
        <taxon>Lecanoromycetidae</taxon>
        <taxon>Lecanorales</taxon>
        <taxon>Lecanorineae</taxon>
        <taxon>Parmeliaceae</taxon>
        <taxon>Letharia</taxon>
    </lineage>
</organism>
<dbReference type="PANTHER" id="PTHR45701">
    <property type="entry name" value="SYNAPTOBREVIN FAMILY MEMBER"/>
    <property type="match status" value="1"/>
</dbReference>
<dbReference type="EMBL" id="JACCJC010000084">
    <property type="protein sequence ID" value="KAF6227608.1"/>
    <property type="molecule type" value="Genomic_DNA"/>
</dbReference>
<keyword evidence="5 10" id="KW-1133">Transmembrane helix</keyword>
<keyword evidence="2" id="KW-0813">Transport</keyword>
<evidence type="ECO:0000256" key="9">
    <source>
        <dbReference type="SAM" id="MobiDB-lite"/>
    </source>
</evidence>
<evidence type="ECO:0000313" key="13">
    <source>
        <dbReference type="Proteomes" id="UP000578531"/>
    </source>
</evidence>
<dbReference type="OrthoDB" id="190375at2759"/>
<keyword evidence="8" id="KW-0175">Coiled coil</keyword>
<sequence>MAGRELPYDPYIPSGGSGQGGSAGYEGGNTRTAAIQSQIDDTVNVMKKNLESVAQRGEHIDQLQDKSENLNQSAQGFRRGANRVRKQMWWKNMKMRIWIIVGIIVLLLIIIIPSAQMSSTQSSDAASRAVMENGYHVLRRTYAVETDNTSPEPPFTIPCLGLIQTDDLERFPNSGDRLEIKGHHLLDTGPYIDPVTGKSDVLVVKFSRKAGKPNAMWHQDIEKRTKG</sequence>
<dbReference type="PRINTS" id="PR00219">
    <property type="entry name" value="SYNAPTOBREVN"/>
</dbReference>
<dbReference type="GO" id="GO:0016192">
    <property type="term" value="P:vesicle-mediated transport"/>
    <property type="evidence" value="ECO:0007669"/>
    <property type="project" value="InterPro"/>
</dbReference>
<evidence type="ECO:0000256" key="8">
    <source>
        <dbReference type="PROSITE-ProRule" id="PRU00290"/>
    </source>
</evidence>
<protein>
    <recommendedName>
        <fullName evidence="11">V-SNARE coiled-coil homology domain-containing protein</fullName>
    </recommendedName>
</protein>
<dbReference type="GO" id="GO:0016020">
    <property type="term" value="C:membrane"/>
    <property type="evidence" value="ECO:0007669"/>
    <property type="project" value="InterPro"/>
</dbReference>
<evidence type="ECO:0000313" key="12">
    <source>
        <dbReference type="EMBL" id="KAF6227608.1"/>
    </source>
</evidence>
<keyword evidence="4" id="KW-0653">Protein transport</keyword>
<dbReference type="GeneID" id="59293774"/>
<evidence type="ECO:0000259" key="11">
    <source>
        <dbReference type="PROSITE" id="PS50892"/>
    </source>
</evidence>
<evidence type="ECO:0000256" key="2">
    <source>
        <dbReference type="ARBA" id="ARBA00022448"/>
    </source>
</evidence>
<feature type="compositionally biased region" description="Gly residues" evidence="9">
    <location>
        <begin position="15"/>
        <end position="27"/>
    </location>
</feature>
<dbReference type="Gene3D" id="1.20.5.110">
    <property type="match status" value="1"/>
</dbReference>
<evidence type="ECO:0000256" key="5">
    <source>
        <dbReference type="ARBA" id="ARBA00022989"/>
    </source>
</evidence>
<evidence type="ECO:0000256" key="4">
    <source>
        <dbReference type="ARBA" id="ARBA00022927"/>
    </source>
</evidence>
<dbReference type="InterPro" id="IPR042855">
    <property type="entry name" value="V_SNARE_CC"/>
</dbReference>
<feature type="transmembrane region" description="Helical" evidence="10">
    <location>
        <begin position="95"/>
        <end position="115"/>
    </location>
</feature>
<comment type="caution">
    <text evidence="12">The sequence shown here is derived from an EMBL/GenBank/DDBJ whole genome shotgun (WGS) entry which is preliminary data.</text>
</comment>
<dbReference type="AlphaFoldDB" id="A0A8H6CQ94"/>
<keyword evidence="3 10" id="KW-0812">Transmembrane</keyword>
<gene>
    <name evidence="12" type="ORF">HO173_012137</name>
</gene>
<comment type="similarity">
    <text evidence="1">Belongs to the synaptobrevin family.</text>
</comment>
<dbReference type="PROSITE" id="PS50892">
    <property type="entry name" value="V_SNARE"/>
    <property type="match status" value="1"/>
</dbReference>
<keyword evidence="6 10" id="KW-0472">Membrane</keyword>
<dbReference type="RefSeq" id="XP_037159099.1">
    <property type="nucleotide sequence ID" value="XM_037314010.1"/>
</dbReference>
<evidence type="ECO:0000256" key="7">
    <source>
        <dbReference type="ARBA" id="ARBA00046280"/>
    </source>
</evidence>
<evidence type="ECO:0000256" key="3">
    <source>
        <dbReference type="ARBA" id="ARBA00022692"/>
    </source>
</evidence>
<name>A0A8H6CQ94_9LECA</name>
<dbReference type="InterPro" id="IPR016444">
    <property type="entry name" value="Synaptobrevin/VAMP"/>
</dbReference>
<dbReference type="CDD" id="cd15874">
    <property type="entry name" value="R-SNARE_Snc1"/>
    <property type="match status" value="1"/>
</dbReference>
<reference evidence="12 13" key="1">
    <citation type="journal article" date="2020" name="Genomics">
        <title>Complete, high-quality genomes from long-read metagenomic sequencing of two wolf lichen thalli reveals enigmatic genome architecture.</title>
        <authorList>
            <person name="McKenzie S.K."/>
            <person name="Walston R.F."/>
            <person name="Allen J.L."/>
        </authorList>
    </citation>
    <scope>NUCLEOTIDE SEQUENCE [LARGE SCALE GENOMIC DNA]</scope>
    <source>
        <strain evidence="12">WasteWater2</strain>
    </source>
</reference>
<dbReference type="GO" id="GO:0012505">
    <property type="term" value="C:endomembrane system"/>
    <property type="evidence" value="ECO:0007669"/>
    <property type="project" value="UniProtKB-SubCell"/>
</dbReference>
<evidence type="ECO:0000256" key="1">
    <source>
        <dbReference type="ARBA" id="ARBA00008025"/>
    </source>
</evidence>
<dbReference type="GO" id="GO:0005737">
    <property type="term" value="C:cytoplasm"/>
    <property type="evidence" value="ECO:0007669"/>
    <property type="project" value="UniProtKB-ARBA"/>
</dbReference>
<accession>A0A8H6CQ94</accession>
<evidence type="ECO:0000256" key="6">
    <source>
        <dbReference type="ARBA" id="ARBA00023136"/>
    </source>
</evidence>
<dbReference type="InterPro" id="IPR001388">
    <property type="entry name" value="Synaptobrevin-like"/>
</dbReference>